<dbReference type="PANTHER" id="PTHR21057">
    <property type="entry name" value="PHOSPHO-2-DEHYDRO-3-DEOXYHEPTONATE ALDOLASE"/>
    <property type="match status" value="1"/>
</dbReference>
<dbReference type="GO" id="GO:0005737">
    <property type="term" value="C:cytoplasm"/>
    <property type="evidence" value="ECO:0007669"/>
    <property type="project" value="UniProtKB-SubCell"/>
</dbReference>
<name>A0A059Y014_9BACT</name>
<dbReference type="InterPro" id="IPR013785">
    <property type="entry name" value="Aldolase_TIM"/>
</dbReference>
<comment type="similarity">
    <text evidence="4 8">Belongs to the KdsA family.</text>
</comment>
<comment type="pathway">
    <text evidence="3 8">Carbohydrate biosynthesis; 3-deoxy-D-manno-octulosonate biosynthesis; 3-deoxy-D-manno-octulosonate from D-ribulose 5-phosphate: step 2/3.</text>
</comment>
<dbReference type="GO" id="GO:0008676">
    <property type="term" value="F:3-deoxy-8-phosphooctulonate synthase activity"/>
    <property type="evidence" value="ECO:0007669"/>
    <property type="project" value="UniProtKB-UniRule"/>
</dbReference>
<dbReference type="HAMAP" id="MF_00056">
    <property type="entry name" value="KDO8P_synth"/>
    <property type="match status" value="1"/>
</dbReference>
<reference evidence="10 11" key="2">
    <citation type="journal article" date="2015" name="Biomed. Res. Int.">
        <title>Effects of Arsenite Resistance on the Growth and Functional Gene Expression of Leptospirillum ferriphilum and Acidithiobacillus thiooxidans in Pure Culture and Coculture.</title>
        <authorList>
            <person name="Jiang H."/>
            <person name="Liang Y."/>
            <person name="Yin H."/>
            <person name="Xiao Y."/>
            <person name="Guo X."/>
            <person name="Xu Y."/>
            <person name="Hu Q."/>
            <person name="Liu H."/>
            <person name="Liu X."/>
        </authorList>
    </citation>
    <scope>NUCLEOTIDE SEQUENCE [LARGE SCALE GENOMIC DNA]</scope>
    <source>
        <strain evidence="10 11">YSK</strain>
    </source>
</reference>
<dbReference type="EC" id="2.5.1.55" evidence="8"/>
<comment type="pathway">
    <text evidence="2">Bacterial outer membrane biogenesis; lipopolysaccharide biosynthesis.</text>
</comment>
<dbReference type="Proteomes" id="UP000027059">
    <property type="component" value="Chromosome"/>
</dbReference>
<organism evidence="10 11">
    <name type="scientific">Leptospirillum ferriphilum YSK</name>
    <dbReference type="NCBI Taxonomy" id="1441628"/>
    <lineage>
        <taxon>Bacteria</taxon>
        <taxon>Pseudomonadati</taxon>
        <taxon>Nitrospirota</taxon>
        <taxon>Nitrospiria</taxon>
        <taxon>Nitrospirales</taxon>
        <taxon>Nitrospiraceae</taxon>
        <taxon>Leptospirillum</taxon>
    </lineage>
</organism>
<dbReference type="UniPathway" id="UPA00357">
    <property type="reaction ID" value="UER00474"/>
</dbReference>
<keyword evidence="8" id="KW-0448">Lipopolysaccharide biosynthesis</keyword>
<reference evidence="11" key="1">
    <citation type="submission" date="2014-02" db="EMBL/GenBank/DDBJ databases">
        <title>Complete genome sequence and comparative genomic analysis of the nitrogen-fixing bacterium Leptospirillum ferriphilum YSK.</title>
        <authorList>
            <person name="Guo X."/>
            <person name="Yin H."/>
            <person name="Liang Y."/>
            <person name="Hu Q."/>
            <person name="Ma L."/>
            <person name="Xiao Y."/>
            <person name="Zhang X."/>
            <person name="Qiu G."/>
            <person name="Liu X."/>
        </authorList>
    </citation>
    <scope>NUCLEOTIDE SEQUENCE [LARGE SCALE GENOMIC DNA]</scope>
    <source>
        <strain evidence="11">YSK</strain>
    </source>
</reference>
<dbReference type="OrthoDB" id="9776934at2"/>
<evidence type="ECO:0000256" key="8">
    <source>
        <dbReference type="HAMAP-Rule" id="MF_00056"/>
    </source>
</evidence>
<evidence type="ECO:0000256" key="7">
    <source>
        <dbReference type="ARBA" id="ARBA00049112"/>
    </source>
</evidence>
<dbReference type="Pfam" id="PF00793">
    <property type="entry name" value="DAHP_synth_1"/>
    <property type="match status" value="1"/>
</dbReference>
<evidence type="ECO:0000256" key="4">
    <source>
        <dbReference type="ARBA" id="ARBA00010499"/>
    </source>
</evidence>
<dbReference type="UniPathway" id="UPA00030"/>
<dbReference type="Gene3D" id="3.20.20.70">
    <property type="entry name" value="Aldolase class I"/>
    <property type="match status" value="1"/>
</dbReference>
<dbReference type="NCBIfam" id="NF003543">
    <property type="entry name" value="PRK05198.1"/>
    <property type="match status" value="1"/>
</dbReference>
<comment type="catalytic activity">
    <reaction evidence="7 8">
        <text>D-arabinose 5-phosphate + phosphoenolpyruvate + H2O = 3-deoxy-alpha-D-manno-2-octulosonate-8-phosphate + phosphate</text>
        <dbReference type="Rhea" id="RHEA:14053"/>
        <dbReference type="ChEBI" id="CHEBI:15377"/>
        <dbReference type="ChEBI" id="CHEBI:43474"/>
        <dbReference type="ChEBI" id="CHEBI:57693"/>
        <dbReference type="ChEBI" id="CHEBI:58702"/>
        <dbReference type="ChEBI" id="CHEBI:85985"/>
        <dbReference type="EC" id="2.5.1.55"/>
    </reaction>
</comment>
<accession>A0A059Y014</accession>
<dbReference type="SUPFAM" id="SSF51569">
    <property type="entry name" value="Aldolase"/>
    <property type="match status" value="1"/>
</dbReference>
<evidence type="ECO:0000256" key="6">
    <source>
        <dbReference type="ARBA" id="ARBA00022679"/>
    </source>
</evidence>
<evidence type="ECO:0000256" key="3">
    <source>
        <dbReference type="ARBA" id="ARBA00004845"/>
    </source>
</evidence>
<dbReference type="KEGG" id="lfp:Y981_09315"/>
<comment type="subcellular location">
    <subcellularLocation>
        <location evidence="1 8">Cytoplasm</location>
    </subcellularLocation>
</comment>
<evidence type="ECO:0000256" key="2">
    <source>
        <dbReference type="ARBA" id="ARBA00004756"/>
    </source>
</evidence>
<feature type="domain" description="DAHP synthetase I/KDSA" evidence="9">
    <location>
        <begin position="12"/>
        <end position="265"/>
    </location>
</feature>
<evidence type="ECO:0000313" key="11">
    <source>
        <dbReference type="Proteomes" id="UP000027059"/>
    </source>
</evidence>
<evidence type="ECO:0000256" key="1">
    <source>
        <dbReference type="ARBA" id="ARBA00004496"/>
    </source>
</evidence>
<dbReference type="InterPro" id="IPR006218">
    <property type="entry name" value="DAHP1/KDSA"/>
</dbReference>
<dbReference type="InterPro" id="IPR006269">
    <property type="entry name" value="KDO8P_synthase"/>
</dbReference>
<evidence type="ECO:0000256" key="5">
    <source>
        <dbReference type="ARBA" id="ARBA00022490"/>
    </source>
</evidence>
<dbReference type="GO" id="GO:0019294">
    <property type="term" value="P:keto-3-deoxy-D-manno-octulosonic acid biosynthetic process"/>
    <property type="evidence" value="ECO:0007669"/>
    <property type="project" value="UniProtKB-UniRule"/>
</dbReference>
<keyword evidence="6 8" id="KW-0808">Transferase</keyword>
<protein>
    <recommendedName>
        <fullName evidence="8">2-dehydro-3-deoxyphosphooctonate aldolase</fullName>
        <ecNumber evidence="8">2.5.1.55</ecNumber>
    </recommendedName>
    <alternativeName>
        <fullName evidence="8">3-deoxy-D-manno-octulosonic acid 8-phosphate synthase</fullName>
    </alternativeName>
    <alternativeName>
        <fullName evidence="8">KDO-8-phosphate synthase</fullName>
        <shortName evidence="8">KDO 8-P synthase</shortName>
        <shortName evidence="8">KDOPS</shortName>
    </alternativeName>
    <alternativeName>
        <fullName evidence="8">Phospho-2-dehydro-3-deoxyoctonate aldolase</fullName>
    </alternativeName>
</protein>
<gene>
    <name evidence="8" type="primary">kdsA</name>
    <name evidence="10" type="ORF">Y981_09315</name>
</gene>
<sequence length="289" mass="31171">MRTLSLDGPRGPVVLGEEHKPFFILGPCVIESRSLVREVAAELEAIRERLGVSILFKSSYDKANRTSAKSFRGIGMNEGLAILSEVRSEWGLPVVSDVHDADQVSEAAGVLDVLQIPAFLCRQTDLLLAAGESGKTVHVKKGQFLAPEDMRHVVEKIASTGNRRILVCERGVSFGYHTLVVDFRSLPVLSSLGYPVVFDATHSVQSPGGAGNRSGGDRRFVWPLARAAAIVGCQGIFMEVHPDPDKAPSDGPNMVPLGKLESLLKEILACFSLRGTFPDDPPLTGEPHP</sequence>
<evidence type="ECO:0000259" key="9">
    <source>
        <dbReference type="Pfam" id="PF00793"/>
    </source>
</evidence>
<keyword evidence="11" id="KW-1185">Reference proteome</keyword>
<dbReference type="NCBIfam" id="TIGR01362">
    <property type="entry name" value="KDO8P_synth"/>
    <property type="match status" value="1"/>
</dbReference>
<proteinExistence type="inferred from homology"/>
<dbReference type="AlphaFoldDB" id="A0A059Y014"/>
<dbReference type="HOGENOM" id="CLU_036666_0_0_0"/>
<evidence type="ECO:0000313" key="10">
    <source>
        <dbReference type="EMBL" id="AIA30871.1"/>
    </source>
</evidence>
<dbReference type="EMBL" id="CP007243">
    <property type="protein sequence ID" value="AIA30871.1"/>
    <property type="molecule type" value="Genomic_DNA"/>
</dbReference>
<dbReference type="RefSeq" id="WP_014961570.1">
    <property type="nucleotide sequence ID" value="NZ_CP007243.1"/>
</dbReference>
<keyword evidence="5 8" id="KW-0963">Cytoplasm</keyword>